<dbReference type="EC" id="3.5.2.3" evidence="6"/>
<evidence type="ECO:0000256" key="6">
    <source>
        <dbReference type="HAMAP-Rule" id="MF_00220"/>
    </source>
</evidence>
<dbReference type="PANTHER" id="PTHR43668:SF2">
    <property type="entry name" value="ALLANTOINASE"/>
    <property type="match status" value="1"/>
</dbReference>
<dbReference type="InterPro" id="IPR050138">
    <property type="entry name" value="DHOase/Allantoinase_Hydrolase"/>
</dbReference>
<dbReference type="CDD" id="cd01317">
    <property type="entry name" value="DHOase_IIa"/>
    <property type="match status" value="1"/>
</dbReference>
<dbReference type="PANTHER" id="PTHR43668">
    <property type="entry name" value="ALLANTOINASE"/>
    <property type="match status" value="1"/>
</dbReference>
<feature type="binding site" evidence="6">
    <location>
        <begin position="332"/>
        <end position="333"/>
    </location>
    <ligand>
        <name>substrate</name>
    </ligand>
</feature>
<dbReference type="SUPFAM" id="SSF51556">
    <property type="entry name" value="Metallo-dependent hydrolases"/>
    <property type="match status" value="1"/>
</dbReference>
<feature type="binding site" evidence="6">
    <location>
        <position position="159"/>
    </location>
    <ligand>
        <name>Zn(2+)</name>
        <dbReference type="ChEBI" id="CHEBI:29105"/>
        <label>2</label>
    </ligand>
</feature>
<evidence type="ECO:0000313" key="9">
    <source>
        <dbReference type="Proteomes" id="UP000185093"/>
    </source>
</evidence>
<feature type="active site" evidence="6">
    <location>
        <position position="314"/>
    </location>
</feature>
<keyword evidence="4 6" id="KW-0378">Hydrolase</keyword>
<comment type="similarity">
    <text evidence="2 6">Belongs to the metallo-dependent hydrolases superfamily. DHOase family. Class I DHOase subfamily.</text>
</comment>
<evidence type="ECO:0000256" key="5">
    <source>
        <dbReference type="ARBA" id="ARBA00022975"/>
    </source>
</evidence>
<feature type="binding site" evidence="6">
    <location>
        <position position="67"/>
    </location>
    <ligand>
        <name>Zn(2+)</name>
        <dbReference type="ChEBI" id="CHEBI:29105"/>
        <label>1</label>
    </ligand>
</feature>
<keyword evidence="9" id="KW-1185">Reference proteome</keyword>
<keyword evidence="3 6" id="KW-0479">Metal-binding</keyword>
<evidence type="ECO:0000313" key="8">
    <source>
        <dbReference type="EMBL" id="SIN63813.1"/>
    </source>
</evidence>
<comment type="pathway">
    <text evidence="6">Pyrimidine metabolism; UMP biosynthesis via de novo pathway; (S)-dihydroorotate from bicarbonate: step 3/3.</text>
</comment>
<dbReference type="NCBIfam" id="TIGR00857">
    <property type="entry name" value="pyrC_multi"/>
    <property type="match status" value="1"/>
</dbReference>
<dbReference type="PROSITE" id="PS00482">
    <property type="entry name" value="DIHYDROOROTASE_1"/>
    <property type="match status" value="1"/>
</dbReference>
<dbReference type="Gene3D" id="2.30.40.10">
    <property type="entry name" value="Urease, subunit C, domain 1"/>
    <property type="match status" value="1"/>
</dbReference>
<dbReference type="HAMAP" id="MF_00220_B">
    <property type="entry name" value="PyrC_classI_B"/>
    <property type="match status" value="1"/>
</dbReference>
<evidence type="ECO:0000256" key="1">
    <source>
        <dbReference type="ARBA" id="ARBA00002368"/>
    </source>
</evidence>
<dbReference type="Proteomes" id="UP000185093">
    <property type="component" value="Unassembled WGS sequence"/>
</dbReference>
<organism evidence="8 9">
    <name type="scientific">Acetomicrobium flavidum</name>
    <dbReference type="NCBI Taxonomy" id="49896"/>
    <lineage>
        <taxon>Bacteria</taxon>
        <taxon>Thermotogati</taxon>
        <taxon>Synergistota</taxon>
        <taxon>Synergistia</taxon>
        <taxon>Synergistales</taxon>
        <taxon>Acetomicrobiaceae</taxon>
        <taxon>Acetomicrobium</taxon>
    </lineage>
</organism>
<dbReference type="InterPro" id="IPR024403">
    <property type="entry name" value="DHOase_cat"/>
</dbReference>
<feature type="binding site" evidence="6">
    <location>
        <position position="101"/>
    </location>
    <ligand>
        <name>substrate</name>
    </ligand>
</feature>
<comment type="cofactor">
    <cofactor evidence="6">
        <name>Zn(2+)</name>
        <dbReference type="ChEBI" id="CHEBI:29105"/>
    </cofactor>
    <text evidence="6">Binds 2 Zn(2+) ions per subunit.</text>
</comment>
<comment type="function">
    <text evidence="1 6">Catalyzes the reversible cyclization of carbamoyl aspartate to dihydroorotate.</text>
</comment>
<reference evidence="8 9" key="1">
    <citation type="submission" date="2016-11" db="EMBL/GenBank/DDBJ databases">
        <authorList>
            <person name="Varghese N."/>
            <person name="Submissions S."/>
        </authorList>
    </citation>
    <scope>NUCLEOTIDE SEQUENCE [LARGE SCALE GENOMIC DNA]</scope>
    <source>
        <strain evidence="8 9">DSM 20664</strain>
    </source>
</reference>
<name>A0ABY1JBG9_9BACT</name>
<feature type="binding site" evidence="6">
    <location>
        <position position="314"/>
    </location>
    <ligand>
        <name>Zn(2+)</name>
        <dbReference type="ChEBI" id="CHEBI:29105"/>
        <label>1</label>
    </ligand>
</feature>
<dbReference type="RefSeq" id="WP_074199153.1">
    <property type="nucleotide sequence ID" value="NZ_DAORXD010000003.1"/>
</dbReference>
<dbReference type="SUPFAM" id="SSF51338">
    <property type="entry name" value="Composite domain of metallo-dependent hydrolases"/>
    <property type="match status" value="1"/>
</dbReference>
<feature type="binding site" evidence="6">
    <location>
        <position position="287"/>
    </location>
    <ligand>
        <name>substrate</name>
    </ligand>
</feature>
<sequence>MIWLRNAMLYDGKTLRDGSWDICIEGSRIAKVIPCEAEKTALKNEGASCLDRDLRGCLVCPGFVDIHAHFRDPGQTWREDIESGSKAAAVGGFTHVVAMPNTDPPVDDPSGVRYVAEKGRQAGGAVVLPAGAVTVGRQGRTITEMIGMAKEGAVLFTDDGSPVLSSKAMRIALLYLKDLNIPLMEHPEEVSLSEGGQMNEGRISALCGLKGIPRSSEIIGVDRAIALCKETKGRLHLTHVSTKEALESIRKAKAEGLNLTCDVTPHHLVFDDEMIVKSGYSPAFKVNPPLRTKDDVEALWEGLKDGTVDAIATDHAPYHVDEKDLTFEEAKFGIASLECAVAVVLDEWDKRGKPFDLSRLLGLFTAGPGGVIGMDRTIKVGGKADITVIDLNREQKVDVRRWKSKARISPYDSLTLKGWPVMTVVAGEIRHAL</sequence>
<evidence type="ECO:0000256" key="4">
    <source>
        <dbReference type="ARBA" id="ARBA00022801"/>
    </source>
</evidence>
<accession>A0ABY1JBG9</accession>
<feature type="binding site" evidence="6">
    <location>
        <position position="186"/>
    </location>
    <ligand>
        <name>Zn(2+)</name>
        <dbReference type="ChEBI" id="CHEBI:29105"/>
        <label>2</label>
    </ligand>
</feature>
<dbReference type="InterPro" id="IPR032466">
    <property type="entry name" value="Metal_Hydrolase"/>
</dbReference>
<proteinExistence type="inferred from homology"/>
<feature type="binding site" evidence="6">
    <location>
        <position position="69"/>
    </location>
    <ligand>
        <name>Zn(2+)</name>
        <dbReference type="ChEBI" id="CHEBI:29105"/>
        <label>1</label>
    </ligand>
</feature>
<dbReference type="Pfam" id="PF12890">
    <property type="entry name" value="DHOase"/>
    <property type="match status" value="1"/>
</dbReference>
<dbReference type="InterPro" id="IPR002195">
    <property type="entry name" value="Dihydroorotase_CS"/>
</dbReference>
<evidence type="ECO:0000256" key="3">
    <source>
        <dbReference type="ARBA" id="ARBA00022723"/>
    </source>
</evidence>
<dbReference type="InterPro" id="IPR011059">
    <property type="entry name" value="Metal-dep_hydrolase_composite"/>
</dbReference>
<dbReference type="InterPro" id="IPR004722">
    <property type="entry name" value="DHOase"/>
</dbReference>
<comment type="caution">
    <text evidence="6">Lacks conserved residue(s) required for the propagation of feature annotation.</text>
</comment>
<gene>
    <name evidence="6" type="primary">pyrC</name>
    <name evidence="8" type="ORF">SAMN05444368_0480</name>
</gene>
<feature type="binding site" evidence="6">
    <location>
        <position position="239"/>
    </location>
    <ligand>
        <name>Zn(2+)</name>
        <dbReference type="ChEBI" id="CHEBI:29105"/>
        <label>2</label>
    </ligand>
</feature>
<feature type="binding site" evidence="6">
    <location>
        <position position="159"/>
    </location>
    <ligand>
        <name>Zn(2+)</name>
        <dbReference type="ChEBI" id="CHEBI:29105"/>
        <label>1</label>
    </ligand>
</feature>
<keyword evidence="6" id="KW-0862">Zinc</keyword>
<feature type="binding site" evidence="6">
    <location>
        <begin position="69"/>
        <end position="71"/>
    </location>
    <ligand>
        <name>substrate</name>
    </ligand>
</feature>
<evidence type="ECO:0000259" key="7">
    <source>
        <dbReference type="Pfam" id="PF12890"/>
    </source>
</evidence>
<dbReference type="Gene3D" id="3.20.20.140">
    <property type="entry name" value="Metal-dependent hydrolases"/>
    <property type="match status" value="1"/>
</dbReference>
<comment type="caution">
    <text evidence="8">The sequence shown here is derived from an EMBL/GenBank/DDBJ whole genome shotgun (WGS) entry which is preliminary data.</text>
</comment>
<comment type="catalytic activity">
    <reaction evidence="6">
        <text>(S)-dihydroorotate + H2O = N-carbamoyl-L-aspartate + H(+)</text>
        <dbReference type="Rhea" id="RHEA:24296"/>
        <dbReference type="ChEBI" id="CHEBI:15377"/>
        <dbReference type="ChEBI" id="CHEBI:15378"/>
        <dbReference type="ChEBI" id="CHEBI:30864"/>
        <dbReference type="ChEBI" id="CHEBI:32814"/>
        <dbReference type="EC" id="3.5.2.3"/>
    </reaction>
</comment>
<evidence type="ECO:0000256" key="2">
    <source>
        <dbReference type="ARBA" id="ARBA00010286"/>
    </source>
</evidence>
<protein>
    <recommendedName>
        <fullName evidence="6">Dihydroorotase</fullName>
        <shortName evidence="6">DHOase</shortName>
        <ecNumber evidence="6">3.5.2.3</ecNumber>
    </recommendedName>
</protein>
<feature type="domain" description="Dihydroorotase catalytic" evidence="7">
    <location>
        <begin position="58"/>
        <end position="244"/>
    </location>
</feature>
<keyword evidence="5 6" id="KW-0665">Pyrimidine biosynthesis</keyword>
<dbReference type="EMBL" id="FSQZ01000001">
    <property type="protein sequence ID" value="SIN63813.1"/>
    <property type="molecule type" value="Genomic_DNA"/>
</dbReference>